<organism evidence="2 3">
    <name type="scientific">Lacticaseibacillus chiayiensis</name>
    <dbReference type="NCBI Taxonomy" id="2100821"/>
    <lineage>
        <taxon>Bacteria</taxon>
        <taxon>Bacillati</taxon>
        <taxon>Bacillota</taxon>
        <taxon>Bacilli</taxon>
        <taxon>Lactobacillales</taxon>
        <taxon>Lactobacillaceae</taxon>
        <taxon>Lacticaseibacillus</taxon>
    </lineage>
</organism>
<comment type="caution">
    <text evidence="2">The sequence shown here is derived from an EMBL/GenBank/DDBJ whole genome shotgun (WGS) entry which is preliminary data.</text>
</comment>
<evidence type="ECO:0000313" key="3">
    <source>
        <dbReference type="Proteomes" id="UP000290475"/>
    </source>
</evidence>
<reference evidence="2 3" key="1">
    <citation type="submission" date="2017-01" db="EMBL/GenBank/DDBJ databases">
        <title>Lactobacillus chiayiensis sp. nov., a lactic acid bacterium isolated from compost.</title>
        <authorList>
            <person name="Huang C.-H."/>
        </authorList>
    </citation>
    <scope>NUCLEOTIDE SEQUENCE [LARGE SCALE GENOMIC DNA]</scope>
    <source>
        <strain evidence="3">chh01</strain>
    </source>
</reference>
<keyword evidence="1" id="KW-1133">Transmembrane helix</keyword>
<accession>A0A4Q1U5Z4</accession>
<protein>
    <submittedName>
        <fullName evidence="2">Uncharacterized protein</fullName>
    </submittedName>
</protein>
<proteinExistence type="predicted"/>
<feature type="transmembrane region" description="Helical" evidence="1">
    <location>
        <begin position="20"/>
        <end position="38"/>
    </location>
</feature>
<evidence type="ECO:0000256" key="1">
    <source>
        <dbReference type="SAM" id="Phobius"/>
    </source>
</evidence>
<gene>
    <name evidence="2" type="ORF">BVJ53_04680</name>
</gene>
<keyword evidence="1" id="KW-0812">Transmembrane</keyword>
<evidence type="ECO:0000313" key="2">
    <source>
        <dbReference type="EMBL" id="RXT27042.1"/>
    </source>
</evidence>
<keyword evidence="1" id="KW-0472">Membrane</keyword>
<sequence>MFSTRYRNKANPNAASPPAKYNAIFLVMTLAIFGGIVGKHRNHAGGRYKPFYEFVILKFSRKF</sequence>
<dbReference type="AlphaFoldDB" id="A0A4Q1U5Z4"/>
<dbReference type="EMBL" id="MSSM01000009">
    <property type="protein sequence ID" value="RXT27042.1"/>
    <property type="molecule type" value="Genomic_DNA"/>
</dbReference>
<dbReference type="Proteomes" id="UP000290475">
    <property type="component" value="Unassembled WGS sequence"/>
</dbReference>
<name>A0A4Q1U5Z4_9LACO</name>